<dbReference type="AlphaFoldDB" id="D5H9T1"/>
<evidence type="ECO:0000256" key="1">
    <source>
        <dbReference type="SAM" id="MobiDB-lite"/>
    </source>
</evidence>
<dbReference type="Proteomes" id="UP000000933">
    <property type="component" value="Chromosome"/>
</dbReference>
<sequence>MLSSTHSGPHCTGPLVCRRQHVSQHDSRFPNNEPLPAPVVRKGVRDDVERGLAQQNLRGGWPATRPLGRRVMGTFLRGLPAPTAGPRPVDVEEHWPLP</sequence>
<proteinExistence type="predicted"/>
<dbReference type="EMBL" id="FP565814">
    <property type="protein sequence ID" value="CBH24786.1"/>
    <property type="molecule type" value="Genomic_DNA"/>
</dbReference>
<feature type="region of interest" description="Disordered" evidence="1">
    <location>
        <begin position="78"/>
        <end position="98"/>
    </location>
</feature>
<accession>D5H9T1</accession>
<evidence type="ECO:0000313" key="2">
    <source>
        <dbReference type="EMBL" id="CBH24786.1"/>
    </source>
</evidence>
<dbReference type="KEGG" id="srm:SRM_01865"/>
<evidence type="ECO:0000313" key="3">
    <source>
        <dbReference type="Proteomes" id="UP000000933"/>
    </source>
</evidence>
<reference evidence="2 3" key="1">
    <citation type="journal article" date="2010" name="ISME J.">
        <title>Fine-scale evolution: genomic, phenotypic and ecological differentiation in two coexisting Salinibacter ruber strains.</title>
        <authorList>
            <person name="Pena A."/>
            <person name="Teeling H."/>
            <person name="Huerta-Cepas J."/>
            <person name="Santos F."/>
            <person name="Yarza P."/>
            <person name="Brito-Echeverria J."/>
            <person name="Lucio M."/>
            <person name="Schmitt-Kopplin P."/>
            <person name="Meseguer I."/>
            <person name="Schenowitz C."/>
            <person name="Dossat C."/>
            <person name="Barbe V."/>
            <person name="Dopazo J."/>
            <person name="Rossello-Mora R."/>
            <person name="Schuler M."/>
            <person name="Glockner F.O."/>
            <person name="Amann R."/>
            <person name="Gabaldon T."/>
            <person name="Anton J."/>
        </authorList>
    </citation>
    <scope>NUCLEOTIDE SEQUENCE [LARGE SCALE GENOMIC DNA]</scope>
    <source>
        <strain evidence="2 3">M8</strain>
    </source>
</reference>
<organism evidence="2 3">
    <name type="scientific">Salinibacter ruber (strain M8)</name>
    <dbReference type="NCBI Taxonomy" id="761659"/>
    <lineage>
        <taxon>Bacteria</taxon>
        <taxon>Pseudomonadati</taxon>
        <taxon>Rhodothermota</taxon>
        <taxon>Rhodothermia</taxon>
        <taxon>Rhodothermales</taxon>
        <taxon>Salinibacteraceae</taxon>
        <taxon>Salinibacter</taxon>
    </lineage>
</organism>
<feature type="compositionally biased region" description="Basic and acidic residues" evidence="1">
    <location>
        <begin position="89"/>
        <end position="98"/>
    </location>
</feature>
<name>D5H9T1_SALRM</name>
<protein>
    <submittedName>
        <fullName evidence="2">Uncharacterized protein</fullName>
    </submittedName>
</protein>
<gene>
    <name evidence="2" type="ordered locus">SRM_01865</name>
</gene>
<reference evidence="3" key="2">
    <citation type="submission" date="2010-04" db="EMBL/GenBank/DDBJ databases">
        <title>Genome sequence of Salinibacter ruber M8.</title>
        <authorList>
            <consortium name="Genoscope"/>
        </authorList>
    </citation>
    <scope>NUCLEOTIDE SEQUENCE [LARGE SCALE GENOMIC DNA]</scope>
    <source>
        <strain evidence="3">M8</strain>
    </source>
</reference>
<dbReference type="HOGENOM" id="CLU_2332039_0_0_10"/>